<evidence type="ECO:0000256" key="3">
    <source>
        <dbReference type="ARBA" id="ARBA00023049"/>
    </source>
</evidence>
<keyword evidence="3" id="KW-0645">Protease</keyword>
<feature type="domain" description="Peptidase M16 C-terminal" evidence="7">
    <location>
        <begin position="191"/>
        <end position="372"/>
    </location>
</feature>
<proteinExistence type="inferred from homology"/>
<keyword evidence="3" id="KW-0482">Metalloprotease</keyword>
<feature type="chain" id="PRO_5026029880" evidence="5">
    <location>
        <begin position="23"/>
        <end position="442"/>
    </location>
</feature>
<dbReference type="SUPFAM" id="SSF63411">
    <property type="entry name" value="LuxS/MPP-like metallohydrolase"/>
    <property type="match status" value="2"/>
</dbReference>
<dbReference type="GO" id="GO:0006508">
    <property type="term" value="P:proteolysis"/>
    <property type="evidence" value="ECO:0007669"/>
    <property type="project" value="InterPro"/>
</dbReference>
<dbReference type="AlphaFoldDB" id="A0A6G8F3G6"/>
<dbReference type="GO" id="GO:0046872">
    <property type="term" value="F:metal ion binding"/>
    <property type="evidence" value="ECO:0007669"/>
    <property type="project" value="InterPro"/>
</dbReference>
<dbReference type="EC" id="3.4.24.64" evidence="8"/>
<evidence type="ECO:0000256" key="5">
    <source>
        <dbReference type="SAM" id="SignalP"/>
    </source>
</evidence>
<feature type="domain" description="Peptidase M16 N-terminal" evidence="6">
    <location>
        <begin position="37"/>
        <end position="185"/>
    </location>
</feature>
<organism evidence="8">
    <name type="scientific">uncultured Alphaproteobacteria bacterium</name>
    <dbReference type="NCBI Taxonomy" id="91750"/>
    <lineage>
        <taxon>Bacteria</taxon>
        <taxon>Pseudomonadati</taxon>
        <taxon>Pseudomonadota</taxon>
        <taxon>Alphaproteobacteria</taxon>
        <taxon>environmental samples</taxon>
    </lineage>
</organism>
<dbReference type="InterPro" id="IPR007863">
    <property type="entry name" value="Peptidase_M16_C"/>
</dbReference>
<name>A0A6G8F3G6_9PROT</name>
<dbReference type="PROSITE" id="PS00143">
    <property type="entry name" value="INSULINASE"/>
    <property type="match status" value="1"/>
</dbReference>
<gene>
    <name evidence="8" type="ORF">PlAlph_6240</name>
</gene>
<evidence type="ECO:0000259" key="7">
    <source>
        <dbReference type="Pfam" id="PF05193"/>
    </source>
</evidence>
<dbReference type="EMBL" id="MN990732">
    <property type="protein sequence ID" value="QIM10732.1"/>
    <property type="molecule type" value="Genomic_DNA"/>
</dbReference>
<evidence type="ECO:0000256" key="1">
    <source>
        <dbReference type="ARBA" id="ARBA00001947"/>
    </source>
</evidence>
<dbReference type="InterPro" id="IPR001431">
    <property type="entry name" value="Pept_M16_Zn_BS"/>
</dbReference>
<dbReference type="InterPro" id="IPR050361">
    <property type="entry name" value="MPP/UQCRC_Complex"/>
</dbReference>
<accession>A0A6G8F3G6</accession>
<evidence type="ECO:0000256" key="2">
    <source>
        <dbReference type="ARBA" id="ARBA00007261"/>
    </source>
</evidence>
<reference evidence="8" key="1">
    <citation type="journal article" date="2020" name="J. ISSAAS">
        <title>Lactobacilli and other gastrointestinal microbiota of Peromyscus leucopus, reservoir host for agents of Lyme disease and other zoonoses in North America.</title>
        <authorList>
            <person name="Milovic A."/>
            <person name="Bassam K."/>
            <person name="Shao H."/>
            <person name="Chatzistamou I."/>
            <person name="Tufts D.M."/>
            <person name="Diuk-Wasser M."/>
            <person name="Barbour A.G."/>
        </authorList>
    </citation>
    <scope>NUCLEOTIDE SEQUENCE</scope>
    <source>
        <strain evidence="8">LL90</strain>
    </source>
</reference>
<dbReference type="InterPro" id="IPR011765">
    <property type="entry name" value="Pept_M16_N"/>
</dbReference>
<protein>
    <submittedName>
        <fullName evidence="8">Peptidase M16</fullName>
        <ecNumber evidence="8">3.4.24.64</ecNumber>
    </submittedName>
</protein>
<feature type="signal peptide" evidence="5">
    <location>
        <begin position="1"/>
        <end position="22"/>
    </location>
</feature>
<evidence type="ECO:0000256" key="4">
    <source>
        <dbReference type="RuleBase" id="RU004447"/>
    </source>
</evidence>
<evidence type="ECO:0000259" key="6">
    <source>
        <dbReference type="Pfam" id="PF00675"/>
    </source>
</evidence>
<dbReference type="InterPro" id="IPR011249">
    <property type="entry name" value="Metalloenz_LuxS/M16"/>
</dbReference>
<dbReference type="GO" id="GO:0004222">
    <property type="term" value="F:metalloendopeptidase activity"/>
    <property type="evidence" value="ECO:0007669"/>
    <property type="project" value="UniProtKB-EC"/>
</dbReference>
<dbReference type="PANTHER" id="PTHR11851">
    <property type="entry name" value="METALLOPROTEASE"/>
    <property type="match status" value="1"/>
</dbReference>
<sequence>MKKYILLFITASLLLPSVPAKAELLNISEKTLDNGMRVVVIPNHKAPIAKHMVWYKVGASDEVLGKGGSAHLLEHLMFRGTSKVKGQEFNRIMEENGADSNAFTSQDFTVYHQFVDISRLELAMFLEADRMQNLKIDNKSFETERQIVYQERKQVVESNPLYRFNEEMQRAFWQQHPYSRPITGTEDEILSLTIDDVKAIYGRYYAPDNAILVIAGDIEPEKAFALADKYYGKIPAKGFVNNKKITEDSVKTSISLRMEMPQADIARFVRRYKAPAYNGGKDRIYAWMVLSKYLGEGETSQLYNRLVADKHDATAVSTSYNYTSTGGGSFVISAVPAQGKTAEYVREQIDIALAEAVKGITPAKIEKVKKQLLSGLVYIRDNPNDAAQIAGMLAAIGMSDEEIENYADKIKRITADDVRKIAQELLLSPATDGIVQPKGGKK</sequence>
<keyword evidence="8" id="KW-0378">Hydrolase</keyword>
<dbReference type="Gene3D" id="3.30.830.10">
    <property type="entry name" value="Metalloenzyme, LuxS/M16 peptidase-like"/>
    <property type="match status" value="2"/>
</dbReference>
<dbReference type="Pfam" id="PF00675">
    <property type="entry name" value="Peptidase_M16"/>
    <property type="match status" value="1"/>
</dbReference>
<dbReference type="Pfam" id="PF05193">
    <property type="entry name" value="Peptidase_M16_C"/>
    <property type="match status" value="1"/>
</dbReference>
<comment type="cofactor">
    <cofactor evidence="1">
        <name>Zn(2+)</name>
        <dbReference type="ChEBI" id="CHEBI:29105"/>
    </cofactor>
</comment>
<keyword evidence="5" id="KW-0732">Signal</keyword>
<dbReference type="PANTHER" id="PTHR11851:SF49">
    <property type="entry name" value="MITOCHONDRIAL-PROCESSING PEPTIDASE SUBUNIT ALPHA"/>
    <property type="match status" value="1"/>
</dbReference>
<evidence type="ECO:0000313" key="8">
    <source>
        <dbReference type="EMBL" id="QIM10732.1"/>
    </source>
</evidence>
<comment type="similarity">
    <text evidence="2 4">Belongs to the peptidase M16 family.</text>
</comment>